<accession>A0A835E981</accession>
<name>A0A835E981_9POAL</name>
<reference evidence="2" key="1">
    <citation type="submission" date="2020-07" db="EMBL/GenBank/DDBJ databases">
        <title>Genome sequence and genetic diversity analysis of an under-domesticated orphan crop, white fonio (Digitaria exilis).</title>
        <authorList>
            <person name="Bennetzen J.L."/>
            <person name="Chen S."/>
            <person name="Ma X."/>
            <person name="Wang X."/>
            <person name="Yssel A.E.J."/>
            <person name="Chaluvadi S.R."/>
            <person name="Johnson M."/>
            <person name="Gangashetty P."/>
            <person name="Hamidou F."/>
            <person name="Sanogo M.D."/>
            <person name="Zwaenepoel A."/>
            <person name="Wallace J."/>
            <person name="Van De Peer Y."/>
            <person name="Van Deynze A."/>
        </authorList>
    </citation>
    <scope>NUCLEOTIDE SEQUENCE</scope>
    <source>
        <tissue evidence="2">Leaves</tissue>
    </source>
</reference>
<proteinExistence type="predicted"/>
<evidence type="ECO:0000256" key="1">
    <source>
        <dbReference type="SAM" id="MobiDB-lite"/>
    </source>
</evidence>
<evidence type="ECO:0000313" key="3">
    <source>
        <dbReference type="Proteomes" id="UP000636709"/>
    </source>
</evidence>
<dbReference type="Proteomes" id="UP000636709">
    <property type="component" value="Unassembled WGS sequence"/>
</dbReference>
<gene>
    <name evidence="2" type="ORF">HU200_052190</name>
</gene>
<dbReference type="AlphaFoldDB" id="A0A835E981"/>
<evidence type="ECO:0000313" key="2">
    <source>
        <dbReference type="EMBL" id="KAF8668978.1"/>
    </source>
</evidence>
<keyword evidence="3" id="KW-1185">Reference proteome</keyword>
<protein>
    <submittedName>
        <fullName evidence="2">Uncharacterized protein</fullName>
    </submittedName>
</protein>
<dbReference type="EMBL" id="JACEFO010002273">
    <property type="protein sequence ID" value="KAF8668978.1"/>
    <property type="molecule type" value="Genomic_DNA"/>
</dbReference>
<dbReference type="OrthoDB" id="684152at2759"/>
<organism evidence="2 3">
    <name type="scientific">Digitaria exilis</name>
    <dbReference type="NCBI Taxonomy" id="1010633"/>
    <lineage>
        <taxon>Eukaryota</taxon>
        <taxon>Viridiplantae</taxon>
        <taxon>Streptophyta</taxon>
        <taxon>Embryophyta</taxon>
        <taxon>Tracheophyta</taxon>
        <taxon>Spermatophyta</taxon>
        <taxon>Magnoliopsida</taxon>
        <taxon>Liliopsida</taxon>
        <taxon>Poales</taxon>
        <taxon>Poaceae</taxon>
        <taxon>PACMAD clade</taxon>
        <taxon>Panicoideae</taxon>
        <taxon>Panicodae</taxon>
        <taxon>Paniceae</taxon>
        <taxon>Anthephorinae</taxon>
        <taxon>Digitaria</taxon>
    </lineage>
</organism>
<comment type="caution">
    <text evidence="2">The sequence shown here is derived from an EMBL/GenBank/DDBJ whole genome shotgun (WGS) entry which is preliminary data.</text>
</comment>
<feature type="region of interest" description="Disordered" evidence="1">
    <location>
        <begin position="185"/>
        <end position="204"/>
    </location>
</feature>
<sequence>METTTSSAPQPRPSALEVWRAIGIGASLTATTAASSSPEATIPSRCNSLSFGVPCDINPKSYAIGEIEDGVCCLAAVDSVGELNTLHLRVWKLEKLEWKMEKEMQVRKVLGKHAPRGHSYYRVRKVTNGLALLGWSNGNLYFIIDLKTFCVMEKFEFSRHVHAFPMQMPWPPTFSVAAVDGDDNQPELKLGDGGASQDCMPPKTPENLGIQDATVASVSTPAGEECFRKKNQCSR</sequence>